<dbReference type="Proteomes" id="UP000255164">
    <property type="component" value="Unassembled WGS sequence"/>
</dbReference>
<accession>A0A0B1MUB9</accession>
<evidence type="ECO:0000313" key="2">
    <source>
        <dbReference type="Proteomes" id="UP000255164"/>
    </source>
</evidence>
<sequence length="69" mass="7603">MLTVKVMSQNGGEEIHCGRSIGYHPEQRSIAVSGKDGKVILKDGDIAYVMNQNAQIISVYRPNNSQKNI</sequence>
<name>A0A0B1MUB9_ECOLX</name>
<protein>
    <submittedName>
        <fullName evidence="1">Uncharacterized protein</fullName>
    </submittedName>
</protein>
<evidence type="ECO:0000313" key="1">
    <source>
        <dbReference type="EMBL" id="STE74062.1"/>
    </source>
</evidence>
<reference evidence="1 2" key="1">
    <citation type="submission" date="2018-06" db="EMBL/GenBank/DDBJ databases">
        <authorList>
            <consortium name="Pathogen Informatics"/>
            <person name="Doyle S."/>
        </authorList>
    </citation>
    <scope>NUCLEOTIDE SEQUENCE [LARGE SCALE GENOMIC DNA]</scope>
    <source>
        <strain evidence="1 2">NCTC10082</strain>
    </source>
</reference>
<dbReference type="AlphaFoldDB" id="A0A0B1MUB9"/>
<organism evidence="1 2">
    <name type="scientific">Escherichia coli</name>
    <dbReference type="NCBI Taxonomy" id="562"/>
    <lineage>
        <taxon>Bacteria</taxon>
        <taxon>Pseudomonadati</taxon>
        <taxon>Pseudomonadota</taxon>
        <taxon>Gammaproteobacteria</taxon>
        <taxon>Enterobacterales</taxon>
        <taxon>Enterobacteriaceae</taxon>
        <taxon>Escherichia</taxon>
    </lineage>
</organism>
<gene>
    <name evidence="1" type="ORF">NCTC10082_05262</name>
</gene>
<proteinExistence type="predicted"/>
<dbReference type="RefSeq" id="WP_000958716.1">
    <property type="nucleotide sequence ID" value="NZ_BFFV01000020.1"/>
</dbReference>
<dbReference type="EMBL" id="UFZA01000003">
    <property type="protein sequence ID" value="STE74062.1"/>
    <property type="molecule type" value="Genomic_DNA"/>
</dbReference>